<proteinExistence type="predicted"/>
<protein>
    <recommendedName>
        <fullName evidence="2">Apea-like HEPN domain-containing protein</fullName>
    </recommendedName>
</protein>
<name>A0A0F9QJK4_9ZZZZ</name>
<organism evidence="1">
    <name type="scientific">marine sediment metagenome</name>
    <dbReference type="NCBI Taxonomy" id="412755"/>
    <lineage>
        <taxon>unclassified sequences</taxon>
        <taxon>metagenomes</taxon>
        <taxon>ecological metagenomes</taxon>
    </lineage>
</organism>
<dbReference type="EMBL" id="LAZR01004796">
    <property type="protein sequence ID" value="KKN05508.1"/>
    <property type="molecule type" value="Genomic_DNA"/>
</dbReference>
<evidence type="ECO:0008006" key="2">
    <source>
        <dbReference type="Google" id="ProtNLM"/>
    </source>
</evidence>
<sequence>MKIKELLYFSPKDKYSELNWDKRDELIRAFENRVKGFYLQPAEQLNKNKMGFATGVLCMTTMDFLAKLFFNNSKRMVKWLKKNIKEFCKIDPNFTNRTLADRFNDEFRNGLIHEGRIKDVGQFSYDFPEIINMEEEVMIVNPGKLLCKIEFLLDNYIKQVKESESLFLKFRESLRKDFKREIDYIKKEKL</sequence>
<dbReference type="AlphaFoldDB" id="A0A0F9QJK4"/>
<accession>A0A0F9QJK4</accession>
<evidence type="ECO:0000313" key="1">
    <source>
        <dbReference type="EMBL" id="KKN05508.1"/>
    </source>
</evidence>
<reference evidence="1" key="1">
    <citation type="journal article" date="2015" name="Nature">
        <title>Complex archaea that bridge the gap between prokaryotes and eukaryotes.</title>
        <authorList>
            <person name="Spang A."/>
            <person name="Saw J.H."/>
            <person name="Jorgensen S.L."/>
            <person name="Zaremba-Niedzwiedzka K."/>
            <person name="Martijn J."/>
            <person name="Lind A.E."/>
            <person name="van Eijk R."/>
            <person name="Schleper C."/>
            <person name="Guy L."/>
            <person name="Ettema T.J."/>
        </authorList>
    </citation>
    <scope>NUCLEOTIDE SEQUENCE</scope>
</reference>
<gene>
    <name evidence="1" type="ORF">LCGC14_1086630</name>
</gene>
<comment type="caution">
    <text evidence="1">The sequence shown here is derived from an EMBL/GenBank/DDBJ whole genome shotgun (WGS) entry which is preliminary data.</text>
</comment>